<dbReference type="InterPro" id="IPR036271">
    <property type="entry name" value="Tet_transcr_reg_TetR-rel_C_sf"/>
</dbReference>
<dbReference type="SUPFAM" id="SSF46689">
    <property type="entry name" value="Homeodomain-like"/>
    <property type="match status" value="2"/>
</dbReference>
<dbReference type="InterPro" id="IPR050109">
    <property type="entry name" value="HTH-type_TetR-like_transc_reg"/>
</dbReference>
<dbReference type="SUPFAM" id="SSF48498">
    <property type="entry name" value="Tetracyclin repressor-like, C-terminal domain"/>
    <property type="match status" value="1"/>
</dbReference>
<name>A0A1I7EAD1_9BURK</name>
<feature type="DNA-binding region" description="H-T-H motif" evidence="2">
    <location>
        <begin position="317"/>
        <end position="336"/>
    </location>
</feature>
<gene>
    <name evidence="4" type="ORF">SAMN05192563_1015121</name>
</gene>
<reference evidence="4 5" key="1">
    <citation type="submission" date="2016-10" db="EMBL/GenBank/DDBJ databases">
        <authorList>
            <person name="de Groot N.N."/>
        </authorList>
    </citation>
    <scope>NUCLEOTIDE SEQUENCE [LARGE SCALE GENOMIC DNA]</scope>
    <source>
        <strain evidence="4 5">LMG 27731</strain>
    </source>
</reference>
<evidence type="ECO:0000313" key="4">
    <source>
        <dbReference type="EMBL" id="SFU20869.1"/>
    </source>
</evidence>
<feature type="DNA-binding region" description="H-T-H motif" evidence="2">
    <location>
        <begin position="61"/>
        <end position="80"/>
    </location>
</feature>
<proteinExistence type="predicted"/>
<evidence type="ECO:0000313" key="5">
    <source>
        <dbReference type="Proteomes" id="UP000198844"/>
    </source>
</evidence>
<evidence type="ECO:0000259" key="3">
    <source>
        <dbReference type="PROSITE" id="PS50977"/>
    </source>
</evidence>
<dbReference type="GO" id="GO:0003700">
    <property type="term" value="F:DNA-binding transcription factor activity"/>
    <property type="evidence" value="ECO:0007669"/>
    <property type="project" value="TreeGrafter"/>
</dbReference>
<dbReference type="Pfam" id="PF00440">
    <property type="entry name" value="TetR_N"/>
    <property type="match status" value="2"/>
</dbReference>
<evidence type="ECO:0000256" key="1">
    <source>
        <dbReference type="ARBA" id="ARBA00023125"/>
    </source>
</evidence>
<accession>A0A1I7EAD1</accession>
<keyword evidence="1 2" id="KW-0238">DNA-binding</keyword>
<feature type="domain" description="HTH tetR-type" evidence="3">
    <location>
        <begin position="38"/>
        <end position="98"/>
    </location>
</feature>
<sequence>MFLWGDVHVQEKLAARAGAMKVQGEAAEAGSVQRRNRERRIGDILVAATEIFCDEGYASFTTRKVATKAGLTLSNLQYYFPDKDELLSIVIKNFLQGFLDQYLGIANRSGAPPQRRCAALIEQIFEDINKPDVGKFLFETWAFAQHESYASALVVEAYASYRNIFAGLLSEINPALSADECRARALVLTAQAEGMMIFAARFDDSEKDYEEFVRTTKRSVKSVAGLTGSTFGIDLIDNEHSAVALPAAPAGTGVRESLFGSESHMRRGRYEIAVRQSSSEPSYLRPTMQSRKREAKINEIVAAAANVLASEGYANFTLARVAKEVGILTSALQHYFPTHEDLLSSTINALFSTYYDRWSEMSQPNDKPAIERLCEIFQDVFEEACDPRVCRFSFEMFALAEHSAITHELLGKSYAEYRQIYVNLVREIDPLASGRECLARATLIAAQLEGLLVYTYSAGRQTPGIDIVLQLLMAISVEIARGATGKARETAS</sequence>
<dbReference type="PANTHER" id="PTHR30055:SF226">
    <property type="entry name" value="HTH-TYPE TRANSCRIPTIONAL REGULATOR PKSA"/>
    <property type="match status" value="1"/>
</dbReference>
<dbReference type="InterPro" id="IPR009057">
    <property type="entry name" value="Homeodomain-like_sf"/>
</dbReference>
<dbReference type="AlphaFoldDB" id="A0A1I7EAD1"/>
<dbReference type="PRINTS" id="PR00455">
    <property type="entry name" value="HTHTETR"/>
</dbReference>
<dbReference type="InterPro" id="IPR001647">
    <property type="entry name" value="HTH_TetR"/>
</dbReference>
<dbReference type="EMBL" id="FPBH01000015">
    <property type="protein sequence ID" value="SFU20869.1"/>
    <property type="molecule type" value="Genomic_DNA"/>
</dbReference>
<organism evidence="4 5">
    <name type="scientific">Paraburkholderia aspalathi</name>
    <dbReference type="NCBI Taxonomy" id="1324617"/>
    <lineage>
        <taxon>Bacteria</taxon>
        <taxon>Pseudomonadati</taxon>
        <taxon>Pseudomonadota</taxon>
        <taxon>Betaproteobacteria</taxon>
        <taxon>Burkholderiales</taxon>
        <taxon>Burkholderiaceae</taxon>
        <taxon>Paraburkholderia</taxon>
    </lineage>
</organism>
<dbReference type="PROSITE" id="PS50977">
    <property type="entry name" value="HTH_TETR_2"/>
    <property type="match status" value="2"/>
</dbReference>
<dbReference type="PANTHER" id="PTHR30055">
    <property type="entry name" value="HTH-TYPE TRANSCRIPTIONAL REGULATOR RUTR"/>
    <property type="match status" value="1"/>
</dbReference>
<evidence type="ECO:0000256" key="2">
    <source>
        <dbReference type="PROSITE-ProRule" id="PRU00335"/>
    </source>
</evidence>
<dbReference type="GO" id="GO:0000976">
    <property type="term" value="F:transcription cis-regulatory region binding"/>
    <property type="evidence" value="ECO:0007669"/>
    <property type="project" value="TreeGrafter"/>
</dbReference>
<feature type="domain" description="HTH tetR-type" evidence="3">
    <location>
        <begin position="294"/>
        <end position="354"/>
    </location>
</feature>
<dbReference type="Proteomes" id="UP000198844">
    <property type="component" value="Unassembled WGS sequence"/>
</dbReference>
<protein>
    <submittedName>
        <fullName evidence="4">Transcriptional regulator, TetR family</fullName>
    </submittedName>
</protein>
<dbReference type="Gene3D" id="1.10.357.10">
    <property type="entry name" value="Tetracycline Repressor, domain 2"/>
    <property type="match status" value="2"/>
</dbReference>